<dbReference type="PIRSF" id="PIRSF002211">
    <property type="entry name" value="Ribosomal_L30_bac-type"/>
    <property type="match status" value="1"/>
</dbReference>
<keyword evidence="4" id="KW-0687">Ribonucleoprotein</keyword>
<dbReference type="GO" id="GO:0022625">
    <property type="term" value="C:cytosolic large ribosomal subunit"/>
    <property type="evidence" value="ECO:0007669"/>
    <property type="project" value="TreeGrafter"/>
</dbReference>
<keyword evidence="10" id="KW-1185">Reference proteome</keyword>
<dbReference type="Pfam" id="PF00327">
    <property type="entry name" value="Ribosomal_L30"/>
    <property type="match status" value="1"/>
</dbReference>
<evidence type="ECO:0000256" key="1">
    <source>
        <dbReference type="ARBA" id="ARBA00007594"/>
    </source>
</evidence>
<evidence type="ECO:0000256" key="3">
    <source>
        <dbReference type="ARBA" id="ARBA00022980"/>
    </source>
</evidence>
<organism evidence="7 9">
    <name type="scientific">Lujinxingia vulgaris</name>
    <dbReference type="NCBI Taxonomy" id="2600176"/>
    <lineage>
        <taxon>Bacteria</taxon>
        <taxon>Deltaproteobacteria</taxon>
        <taxon>Bradymonadales</taxon>
        <taxon>Lujinxingiaceae</taxon>
        <taxon>Lujinxingia</taxon>
    </lineage>
</organism>
<accession>A0A5C6XDB4</accession>
<evidence type="ECO:0000259" key="6">
    <source>
        <dbReference type="Pfam" id="PF00327"/>
    </source>
</evidence>
<dbReference type="Proteomes" id="UP000321046">
    <property type="component" value="Unassembled WGS sequence"/>
</dbReference>
<dbReference type="InterPro" id="IPR005996">
    <property type="entry name" value="Ribosomal_uL30_bac-type"/>
</dbReference>
<evidence type="ECO:0000313" key="8">
    <source>
        <dbReference type="EMBL" id="TXD35397.1"/>
    </source>
</evidence>
<comment type="caution">
    <text evidence="7">The sequence shown here is derived from an EMBL/GenBank/DDBJ whole genome shotgun (WGS) entry which is preliminary data.</text>
</comment>
<dbReference type="EMBL" id="VOSL01000052">
    <property type="protein sequence ID" value="TXD35084.1"/>
    <property type="molecule type" value="Genomic_DNA"/>
</dbReference>
<evidence type="ECO:0000313" key="9">
    <source>
        <dbReference type="Proteomes" id="UP000321046"/>
    </source>
</evidence>
<dbReference type="PANTHER" id="PTHR15892">
    <property type="entry name" value="MITOCHONDRIAL RIBOSOMAL PROTEIN L30"/>
    <property type="match status" value="1"/>
</dbReference>
<dbReference type="Proteomes" id="UP000321412">
    <property type="component" value="Unassembled WGS sequence"/>
</dbReference>
<evidence type="ECO:0000313" key="7">
    <source>
        <dbReference type="EMBL" id="TXD35084.1"/>
    </source>
</evidence>
<reference evidence="7 9" key="1">
    <citation type="submission" date="2019-08" db="EMBL/GenBank/DDBJ databases">
        <title>Bradymonadales sp. TMQ2.</title>
        <authorList>
            <person name="Liang Q."/>
        </authorList>
    </citation>
    <scope>NUCLEOTIDE SEQUENCE [LARGE SCALE GENOMIC DNA]</scope>
    <source>
        <strain evidence="7 9">TMQ2</strain>
    </source>
</reference>
<dbReference type="RefSeq" id="WP_115604701.1">
    <property type="nucleotide sequence ID" value="NZ_VOSL01000052.1"/>
</dbReference>
<dbReference type="GO" id="GO:0003735">
    <property type="term" value="F:structural constituent of ribosome"/>
    <property type="evidence" value="ECO:0007669"/>
    <property type="project" value="InterPro"/>
</dbReference>
<dbReference type="EMBL" id="VOSM01000009">
    <property type="protein sequence ID" value="TXD35397.1"/>
    <property type="molecule type" value="Genomic_DNA"/>
</dbReference>
<keyword evidence="3 7" id="KW-0689">Ribosomal protein</keyword>
<feature type="domain" description="Large ribosomal subunit protein uL30-like ferredoxin-like fold" evidence="6">
    <location>
        <begin position="4"/>
        <end position="54"/>
    </location>
</feature>
<dbReference type="PANTHER" id="PTHR15892:SF2">
    <property type="entry name" value="LARGE RIBOSOMAL SUBUNIT PROTEIN UL30M"/>
    <property type="match status" value="1"/>
</dbReference>
<evidence type="ECO:0000256" key="5">
    <source>
        <dbReference type="ARBA" id="ARBA00035492"/>
    </source>
</evidence>
<name>A0A5C6X622_9DELT</name>
<protein>
    <recommendedName>
        <fullName evidence="5">50S ribosomal protein L30</fullName>
    </recommendedName>
</protein>
<evidence type="ECO:0000256" key="2">
    <source>
        <dbReference type="ARBA" id="ARBA00011838"/>
    </source>
</evidence>
<reference evidence="8 10" key="2">
    <citation type="submission" date="2019-08" db="EMBL/GenBank/DDBJ databases">
        <title>Bradymonadales sp. TMQ4.</title>
        <authorList>
            <person name="Liang Q."/>
        </authorList>
    </citation>
    <scope>NUCLEOTIDE SEQUENCE [LARGE SCALE GENOMIC DNA]</scope>
    <source>
        <strain evidence="8 10">TMQ4</strain>
    </source>
</reference>
<proteinExistence type="inferred from homology"/>
<comment type="similarity">
    <text evidence="1">Belongs to the universal ribosomal protein uL30 family.</text>
</comment>
<sequence length="61" mass="6786">MAQLKVTLVRGLAGKTERQRANVHSLGLRKIRDSVVVTDHPTTRGQIAKVQHLVTVETIEE</sequence>
<dbReference type="Gene3D" id="3.30.1390.20">
    <property type="entry name" value="Ribosomal protein L30, ferredoxin-like fold domain"/>
    <property type="match status" value="1"/>
</dbReference>
<evidence type="ECO:0000256" key="4">
    <source>
        <dbReference type="ARBA" id="ARBA00023274"/>
    </source>
</evidence>
<comment type="subunit">
    <text evidence="2">Part of the 50S ribosomal subunit.</text>
</comment>
<dbReference type="OrthoDB" id="9812790at2"/>
<dbReference type="HAMAP" id="MF_01371_B">
    <property type="entry name" value="Ribosomal_uL30_B"/>
    <property type="match status" value="1"/>
</dbReference>
<dbReference type="GO" id="GO:0006412">
    <property type="term" value="P:translation"/>
    <property type="evidence" value="ECO:0007669"/>
    <property type="project" value="InterPro"/>
</dbReference>
<dbReference type="SUPFAM" id="SSF55129">
    <property type="entry name" value="Ribosomal protein L30p/L7e"/>
    <property type="match status" value="1"/>
</dbReference>
<accession>A0A5C6X622</accession>
<dbReference type="InterPro" id="IPR036919">
    <property type="entry name" value="Ribo_uL30_ferredoxin-like_sf"/>
</dbReference>
<dbReference type="CDD" id="cd01658">
    <property type="entry name" value="Ribosomal_L30"/>
    <property type="match status" value="1"/>
</dbReference>
<gene>
    <name evidence="7" type="primary">rpmD</name>
    <name evidence="7" type="ORF">FRC96_11915</name>
    <name evidence="8" type="ORF">FRC98_16410</name>
</gene>
<dbReference type="NCBIfam" id="TIGR01308">
    <property type="entry name" value="rpmD_bact"/>
    <property type="match status" value="1"/>
</dbReference>
<dbReference type="InterPro" id="IPR016082">
    <property type="entry name" value="Ribosomal_uL30_ferredoxin-like"/>
</dbReference>
<dbReference type="AlphaFoldDB" id="A0A5C6X622"/>
<evidence type="ECO:0000313" key="10">
    <source>
        <dbReference type="Proteomes" id="UP000321412"/>
    </source>
</evidence>